<comment type="subcellular location">
    <subcellularLocation>
        <location evidence="1">Membrane</location>
        <topology evidence="1">Multi-pass membrane protein</topology>
    </subcellularLocation>
</comment>
<evidence type="ECO:0000256" key="7">
    <source>
        <dbReference type="SAM" id="Phobius"/>
    </source>
</evidence>
<keyword evidence="9" id="KW-1185">Reference proteome</keyword>
<comment type="caution">
    <text evidence="8">The sequence shown here is derived from an EMBL/GenBank/DDBJ whole genome shotgun (WGS) entry which is preliminary data.</text>
</comment>
<feature type="transmembrane region" description="Helical" evidence="7">
    <location>
        <begin position="173"/>
        <end position="192"/>
    </location>
</feature>
<evidence type="ECO:0000256" key="3">
    <source>
        <dbReference type="ARBA" id="ARBA00022448"/>
    </source>
</evidence>
<dbReference type="GO" id="GO:0005886">
    <property type="term" value="C:plasma membrane"/>
    <property type="evidence" value="ECO:0007669"/>
    <property type="project" value="TreeGrafter"/>
</dbReference>
<dbReference type="RefSeq" id="WP_094013520.1">
    <property type="nucleotide sequence ID" value="NZ_NMQW01000002.1"/>
</dbReference>
<dbReference type="GO" id="GO:0042907">
    <property type="term" value="F:xanthine transmembrane transporter activity"/>
    <property type="evidence" value="ECO:0007669"/>
    <property type="project" value="TreeGrafter"/>
</dbReference>
<reference evidence="8 9" key="1">
    <citation type="submission" date="2017-07" db="EMBL/GenBank/DDBJ databases">
        <title>Genome sequencing and assembly of Paenibacillus rigui.</title>
        <authorList>
            <person name="Mayilraj S."/>
        </authorList>
    </citation>
    <scope>NUCLEOTIDE SEQUENCE [LARGE SCALE GENOMIC DNA]</scope>
    <source>
        <strain evidence="8 9">JCM 16352</strain>
    </source>
</reference>
<proteinExistence type="inferred from homology"/>
<dbReference type="Pfam" id="PF00860">
    <property type="entry name" value="Xan_ur_permease"/>
    <property type="match status" value="1"/>
</dbReference>
<keyword evidence="5 7" id="KW-1133">Transmembrane helix</keyword>
<feature type="transmembrane region" description="Helical" evidence="7">
    <location>
        <begin position="198"/>
        <end position="220"/>
    </location>
</feature>
<evidence type="ECO:0000256" key="6">
    <source>
        <dbReference type="ARBA" id="ARBA00023136"/>
    </source>
</evidence>
<feature type="transmembrane region" description="Helical" evidence="7">
    <location>
        <begin position="353"/>
        <end position="371"/>
    </location>
</feature>
<evidence type="ECO:0000256" key="4">
    <source>
        <dbReference type="ARBA" id="ARBA00022692"/>
    </source>
</evidence>
<feature type="transmembrane region" description="Helical" evidence="7">
    <location>
        <begin position="20"/>
        <end position="40"/>
    </location>
</feature>
<sequence length="437" mass="46607">MNKRTLLQESSTRSWNVWGMLQWFVFLLASSIALPVVIGQVFQLTTQEVSELMQRTIFVVGLSGFIQSWLGHRLPIAEGPAGSWVSVFVIFADMAVRQGQSVRGTLQLLEGGLLVAGAILFVLGITGLMQRLLALFTPLVTGSFLLILAIQLSGVFLKGMLGISGQSLRVDYASVWISFGVFILVILLSTAGKGWMKSYAVFIGIMAGWAAAVIAGYGVGHPSDAGSWLRLPMPLAWGTPRLDSSVVITTALFTLTLVSNTIAAVAGVGQAVGEEAAADANRVNRGGWAGGLTHMLCAVFSTVGIVPLPVTAGFIQLTGQRKTRPFLIACALLAFVALFPSAVGYLALLPGPVAYGAMMVTFVQMMGIAMRSLVKEPLDERRLTILGITLIYGVGSMFLPAAALNNIPVFVQYVINNGLLVGTLLVIILERIWKPLP</sequence>
<feature type="transmembrane region" description="Helical" evidence="7">
    <location>
        <begin position="410"/>
        <end position="429"/>
    </location>
</feature>
<keyword evidence="6 7" id="KW-0472">Membrane</keyword>
<keyword evidence="4 7" id="KW-0812">Transmembrane</keyword>
<comment type="similarity">
    <text evidence="2">Belongs to the nucleobase:cation symporter-2 (NCS2) (TC 2.A.40) family.</text>
</comment>
<dbReference type="PANTHER" id="PTHR42810">
    <property type="entry name" value="PURINE PERMEASE C1399.01C-RELATED"/>
    <property type="match status" value="1"/>
</dbReference>
<feature type="transmembrane region" description="Helical" evidence="7">
    <location>
        <begin position="108"/>
        <end position="129"/>
    </location>
</feature>
<feature type="transmembrane region" description="Helical" evidence="7">
    <location>
        <begin position="292"/>
        <end position="314"/>
    </location>
</feature>
<evidence type="ECO:0000256" key="1">
    <source>
        <dbReference type="ARBA" id="ARBA00004141"/>
    </source>
</evidence>
<dbReference type="Proteomes" id="UP000215509">
    <property type="component" value="Unassembled WGS sequence"/>
</dbReference>
<gene>
    <name evidence="8" type="ORF">CF651_02580</name>
</gene>
<feature type="transmembrane region" description="Helical" evidence="7">
    <location>
        <begin position="135"/>
        <end position="161"/>
    </location>
</feature>
<dbReference type="EMBL" id="NMQW01000002">
    <property type="protein sequence ID" value="OXM88272.1"/>
    <property type="molecule type" value="Genomic_DNA"/>
</dbReference>
<dbReference type="PANTHER" id="PTHR42810:SF1">
    <property type="entry name" value="PURINE PERMEASE YWDJ-RELATED"/>
    <property type="match status" value="1"/>
</dbReference>
<feature type="transmembrane region" description="Helical" evidence="7">
    <location>
        <begin position="326"/>
        <end position="347"/>
    </location>
</feature>
<organism evidence="8 9">
    <name type="scientific">Paenibacillus rigui</name>
    <dbReference type="NCBI Taxonomy" id="554312"/>
    <lineage>
        <taxon>Bacteria</taxon>
        <taxon>Bacillati</taxon>
        <taxon>Bacillota</taxon>
        <taxon>Bacilli</taxon>
        <taxon>Bacillales</taxon>
        <taxon>Paenibacillaceae</taxon>
        <taxon>Paenibacillus</taxon>
    </lineage>
</organism>
<evidence type="ECO:0000256" key="5">
    <source>
        <dbReference type="ARBA" id="ARBA00022989"/>
    </source>
</evidence>
<evidence type="ECO:0000313" key="8">
    <source>
        <dbReference type="EMBL" id="OXM88272.1"/>
    </source>
</evidence>
<dbReference type="InterPro" id="IPR006043">
    <property type="entry name" value="NCS2"/>
</dbReference>
<dbReference type="AlphaFoldDB" id="A0A229UXQ8"/>
<feature type="transmembrane region" description="Helical" evidence="7">
    <location>
        <begin position="383"/>
        <end position="404"/>
    </location>
</feature>
<dbReference type="OrthoDB" id="5597247at2"/>
<keyword evidence="3" id="KW-0813">Transport</keyword>
<name>A0A229UXQ8_9BACL</name>
<evidence type="ECO:0000313" key="9">
    <source>
        <dbReference type="Proteomes" id="UP000215509"/>
    </source>
</evidence>
<accession>A0A229UXQ8</accession>
<evidence type="ECO:0000256" key="2">
    <source>
        <dbReference type="ARBA" id="ARBA00008821"/>
    </source>
</evidence>
<dbReference type="NCBIfam" id="NF037981">
    <property type="entry name" value="NCS2_1"/>
    <property type="match status" value="1"/>
</dbReference>
<protein>
    <submittedName>
        <fullName evidence="8">Xanthine permease</fullName>
    </submittedName>
</protein>